<feature type="region of interest" description="Disordered" evidence="1">
    <location>
        <begin position="538"/>
        <end position="574"/>
    </location>
</feature>
<feature type="compositionally biased region" description="Low complexity" evidence="1">
    <location>
        <begin position="641"/>
        <end position="654"/>
    </location>
</feature>
<feature type="non-terminal residue" evidence="2">
    <location>
        <position position="1"/>
    </location>
</feature>
<evidence type="ECO:0000256" key="1">
    <source>
        <dbReference type="SAM" id="MobiDB-lite"/>
    </source>
</evidence>
<proteinExistence type="predicted"/>
<dbReference type="RefSeq" id="XP_052942749.1">
    <property type="nucleotide sequence ID" value="XM_053090360.1"/>
</dbReference>
<feature type="compositionally biased region" description="Low complexity" evidence="1">
    <location>
        <begin position="544"/>
        <end position="554"/>
    </location>
</feature>
<evidence type="ECO:0000313" key="3">
    <source>
        <dbReference type="Proteomes" id="UP001164286"/>
    </source>
</evidence>
<dbReference type="AlphaFoldDB" id="A0AA38H1P6"/>
<organism evidence="2 3">
    <name type="scientific">Dioszegia hungarica</name>
    <dbReference type="NCBI Taxonomy" id="4972"/>
    <lineage>
        <taxon>Eukaryota</taxon>
        <taxon>Fungi</taxon>
        <taxon>Dikarya</taxon>
        <taxon>Basidiomycota</taxon>
        <taxon>Agaricomycotina</taxon>
        <taxon>Tremellomycetes</taxon>
        <taxon>Tremellales</taxon>
        <taxon>Bulleribasidiaceae</taxon>
        <taxon>Dioszegia</taxon>
    </lineage>
</organism>
<comment type="caution">
    <text evidence="2">The sequence shown here is derived from an EMBL/GenBank/DDBJ whole genome shotgun (WGS) entry which is preliminary data.</text>
</comment>
<dbReference type="EMBL" id="JAKWFO010000013">
    <property type="protein sequence ID" value="KAI9632972.1"/>
    <property type="molecule type" value="Genomic_DNA"/>
</dbReference>
<name>A0AA38H1P6_9TREE</name>
<reference evidence="2" key="1">
    <citation type="journal article" date="2022" name="G3 (Bethesda)">
        <title>High quality genome of the basidiomycete yeast Dioszegia hungarica PDD-24b-2 isolated from cloud water.</title>
        <authorList>
            <person name="Jarrige D."/>
            <person name="Haridas S."/>
            <person name="Bleykasten-Grosshans C."/>
            <person name="Joly M."/>
            <person name="Nadalig T."/>
            <person name="Sancelme M."/>
            <person name="Vuilleumier S."/>
            <person name="Grigoriev I.V."/>
            <person name="Amato P."/>
            <person name="Bringel F."/>
        </authorList>
    </citation>
    <scope>NUCLEOTIDE SEQUENCE</scope>
    <source>
        <strain evidence="2">PDD-24b-2</strain>
    </source>
</reference>
<keyword evidence="3" id="KW-1185">Reference proteome</keyword>
<evidence type="ECO:0000313" key="2">
    <source>
        <dbReference type="EMBL" id="KAI9632972.1"/>
    </source>
</evidence>
<accession>A0AA38H1P6</accession>
<gene>
    <name evidence="2" type="ORF">MKK02DRAFT_3894</name>
</gene>
<dbReference type="GeneID" id="77729565"/>
<feature type="compositionally biased region" description="Basic and acidic residues" evidence="1">
    <location>
        <begin position="556"/>
        <end position="572"/>
    </location>
</feature>
<sequence>MLRVIRKRLASPSLVPRGSAHRLASASALSSSQPASLAVEEPYGQAYGAGPSRLPYINPSAAGPAPDHPPLLPTRTRREILLATRELRRVLSISQSIGQYANPTIFSHHLRKADLRFTTEMSRLELHAVIHHLMRLGRSTLALGIITQVIDSGAASRPQIRHLFSQRTLRMLLLSEMASHQLSASIRSAGPKTSIKLERLVDLLRSLQSIRHHRPMELYTLLVQMSVYERRPDKAAEIFVGLVEEWVTEGRVAEGADATGFYEGGGPPRILSDRMAQKHRSWWTGVRAWTLPGEVLSPHDRLDLWHPAKLSLGGKFRSFPFPLATSPPSMVPPPSGRLLDPILSALRLDPAVAAPADFTASMRACAILANTVLSRTLPLSSLGPLLRALEATPSSPPVYPASLAHTPPSGDLWAYEAFTQIHLALQSFFFSPPISAASFALARANETILSGSPPTTYADKYRLQPLGFGDGVILVKYALEKMRMTKVVVKLVEYLKRSFNLGWARPTMWNTVLSGATVLGDEKLARVADNALFGKTPLARGRASEGSGPGSQSRQRSKERERKTEKVEEHMTRAQAQAEGYLPRLLYSDRAVNVQADETSLVLLLQHLGKTSQFDRLTSVVYTLIPFLSENKDNTPGPQASSSEPSETSRSGRTPPNPLTPSLYNAILSSLALAGQTGLAQRVYHLALDAERQWAWEHVDRHPTAGLGSVPQNLKLPMGVFTAMLHIW</sequence>
<feature type="region of interest" description="Disordered" evidence="1">
    <location>
        <begin position="631"/>
        <end position="659"/>
    </location>
</feature>
<protein>
    <submittedName>
        <fullName evidence="2">Uncharacterized protein</fullName>
    </submittedName>
</protein>
<dbReference type="Proteomes" id="UP001164286">
    <property type="component" value="Unassembled WGS sequence"/>
</dbReference>